<evidence type="ECO:0000256" key="1">
    <source>
        <dbReference type="ARBA" id="ARBA00022448"/>
    </source>
</evidence>
<dbReference type="InterPro" id="IPR050845">
    <property type="entry name" value="Cu-binding_ET"/>
</dbReference>
<dbReference type="Gene3D" id="2.60.40.420">
    <property type="entry name" value="Cupredoxins - blue copper proteins"/>
    <property type="match status" value="1"/>
</dbReference>
<keyword evidence="1" id="KW-0813">Transport</keyword>
<comment type="caution">
    <text evidence="6">The sequence shown here is derived from an EMBL/GenBank/DDBJ whole genome shotgun (WGS) entry which is preliminary data.</text>
</comment>
<evidence type="ECO:0000256" key="3">
    <source>
        <dbReference type="ARBA" id="ARBA00022982"/>
    </source>
</evidence>
<evidence type="ECO:0000256" key="4">
    <source>
        <dbReference type="ARBA" id="ARBA00023008"/>
    </source>
</evidence>
<dbReference type="Proteomes" id="UP000032578">
    <property type="component" value="Unassembled WGS sequence"/>
</dbReference>
<dbReference type="PANTHER" id="PTHR38439">
    <property type="entry name" value="AURACYANIN-B"/>
    <property type="match status" value="1"/>
</dbReference>
<name>A0A0D7WA60_9FLAO</name>
<gene>
    <name evidence="6" type="ORF">PW52_10075</name>
</gene>
<dbReference type="InterPro" id="IPR008972">
    <property type="entry name" value="Cupredoxin"/>
</dbReference>
<keyword evidence="2" id="KW-0479">Metal-binding</keyword>
<dbReference type="CDD" id="cd13922">
    <property type="entry name" value="Azurin"/>
    <property type="match status" value="1"/>
</dbReference>
<dbReference type="PANTHER" id="PTHR38439:SF2">
    <property type="entry name" value="OUTER MEMBRANE PROTEIN H.8"/>
    <property type="match status" value="1"/>
</dbReference>
<dbReference type="AlphaFoldDB" id="A0A0D7WA60"/>
<dbReference type="GO" id="GO:0009055">
    <property type="term" value="F:electron transfer activity"/>
    <property type="evidence" value="ECO:0007669"/>
    <property type="project" value="InterPro"/>
</dbReference>
<dbReference type="InterPro" id="IPR028871">
    <property type="entry name" value="BlueCu_1_BS"/>
</dbReference>
<dbReference type="Pfam" id="PF00127">
    <property type="entry name" value="Copper-bind"/>
    <property type="match status" value="1"/>
</dbReference>
<keyword evidence="3" id="KW-0249">Electron transport</keyword>
<evidence type="ECO:0000256" key="2">
    <source>
        <dbReference type="ARBA" id="ARBA00022723"/>
    </source>
</evidence>
<dbReference type="PROSITE" id="PS00196">
    <property type="entry name" value="COPPER_BLUE"/>
    <property type="match status" value="1"/>
</dbReference>
<evidence type="ECO:0000313" key="7">
    <source>
        <dbReference type="Proteomes" id="UP000032578"/>
    </source>
</evidence>
<accession>A0A0D7WA60</accession>
<dbReference type="RefSeq" id="WP_044632924.1">
    <property type="nucleotide sequence ID" value="NZ_JTDW01000006.1"/>
</dbReference>
<sequence>MKTLKYVLVVVFSSAFLISCGKKEEKKEAGFTFEKSTEQPIIKSSTESNLQSVVISGNDQMQFDTSEIKVQSGKKIKLTLRHKGKMGVNIMGHNFVLLKQGVNIAGFGRKAASAKDNQFIPKDAENDVIAFTKVIGGGETTSIEFDAPKPGTYNFICSFPGHYALMKGKFIVE</sequence>
<dbReference type="PATRIC" id="fig|1435349.4.peg.3009"/>
<dbReference type="SUPFAM" id="SSF49503">
    <property type="entry name" value="Cupredoxins"/>
    <property type="match status" value="1"/>
</dbReference>
<dbReference type="GO" id="GO:0005507">
    <property type="term" value="F:copper ion binding"/>
    <property type="evidence" value="ECO:0007669"/>
    <property type="project" value="InterPro"/>
</dbReference>
<dbReference type="STRING" id="1435349.PW52_10075"/>
<protein>
    <recommendedName>
        <fullName evidence="5">Blue (type 1) copper domain-containing protein</fullName>
    </recommendedName>
</protein>
<evidence type="ECO:0000313" key="6">
    <source>
        <dbReference type="EMBL" id="KJD35533.1"/>
    </source>
</evidence>
<keyword evidence="7" id="KW-1185">Reference proteome</keyword>
<reference evidence="6 7" key="1">
    <citation type="submission" date="2014-11" db="EMBL/GenBank/DDBJ databases">
        <title>Tamlana sedimentorum sp. nov., isolated from shallow sand sediments of the Sea of Japan.</title>
        <authorList>
            <person name="Romanenko L.A."/>
        </authorList>
    </citation>
    <scope>NUCLEOTIDE SEQUENCE [LARGE SCALE GENOMIC DNA]</scope>
    <source>
        <strain evidence="6 7">JCM 19808</strain>
    </source>
</reference>
<evidence type="ECO:0000259" key="5">
    <source>
        <dbReference type="Pfam" id="PF00127"/>
    </source>
</evidence>
<feature type="domain" description="Blue (type 1) copper" evidence="5">
    <location>
        <begin position="55"/>
        <end position="173"/>
    </location>
</feature>
<keyword evidence="4" id="KW-0186">Copper</keyword>
<dbReference type="NCBIfam" id="TIGR02695">
    <property type="entry name" value="azurin"/>
    <property type="match status" value="1"/>
</dbReference>
<dbReference type="InterPro" id="IPR000923">
    <property type="entry name" value="BlueCu_1"/>
</dbReference>
<dbReference type="EMBL" id="JTDW01000006">
    <property type="protein sequence ID" value="KJD35533.1"/>
    <property type="molecule type" value="Genomic_DNA"/>
</dbReference>
<organism evidence="6 7">
    <name type="scientific">Neotamlana sedimentorum</name>
    <dbReference type="NCBI Taxonomy" id="1435349"/>
    <lineage>
        <taxon>Bacteria</taxon>
        <taxon>Pseudomonadati</taxon>
        <taxon>Bacteroidota</taxon>
        <taxon>Flavobacteriia</taxon>
        <taxon>Flavobacteriales</taxon>
        <taxon>Flavobacteriaceae</taxon>
        <taxon>Neotamlana</taxon>
    </lineage>
</organism>
<dbReference type="InterPro" id="IPR014068">
    <property type="entry name" value="Azurin"/>
</dbReference>
<dbReference type="PROSITE" id="PS51257">
    <property type="entry name" value="PROKAR_LIPOPROTEIN"/>
    <property type="match status" value="1"/>
</dbReference>
<proteinExistence type="predicted"/>
<dbReference type="OrthoDB" id="9814063at2"/>